<keyword evidence="3" id="KW-0349">Heme</keyword>
<feature type="domain" description="Dyp-type peroxidase N-terminal" evidence="9">
    <location>
        <begin position="60"/>
        <end position="202"/>
    </location>
</feature>
<protein>
    <submittedName>
        <fullName evidence="11">Iron-dependent peroxidase</fullName>
    </submittedName>
</protein>
<dbReference type="InterPro" id="IPR006311">
    <property type="entry name" value="TAT_signal"/>
</dbReference>
<evidence type="ECO:0000256" key="8">
    <source>
        <dbReference type="ARBA" id="ARBA00025737"/>
    </source>
</evidence>
<keyword evidence="6" id="KW-0560">Oxidoreductase</keyword>
<dbReference type="NCBIfam" id="TIGR01413">
    <property type="entry name" value="Dyp_perox_fam"/>
    <property type="match status" value="1"/>
</dbReference>
<evidence type="ECO:0000256" key="7">
    <source>
        <dbReference type="ARBA" id="ARBA00023004"/>
    </source>
</evidence>
<evidence type="ECO:0000256" key="1">
    <source>
        <dbReference type="ARBA" id="ARBA00001970"/>
    </source>
</evidence>
<evidence type="ECO:0000256" key="6">
    <source>
        <dbReference type="ARBA" id="ARBA00023002"/>
    </source>
</evidence>
<evidence type="ECO:0000259" key="9">
    <source>
        <dbReference type="Pfam" id="PF04261"/>
    </source>
</evidence>
<dbReference type="InterPro" id="IPR019546">
    <property type="entry name" value="TAT_signal_bac_arc"/>
</dbReference>
<name>A0A0K2H062_9CORY</name>
<dbReference type="GO" id="GO:0005829">
    <property type="term" value="C:cytosol"/>
    <property type="evidence" value="ECO:0007669"/>
    <property type="project" value="TreeGrafter"/>
</dbReference>
<dbReference type="SUPFAM" id="SSF54909">
    <property type="entry name" value="Dimeric alpha+beta barrel"/>
    <property type="match status" value="1"/>
</dbReference>
<accession>A0A0K2H062</accession>
<dbReference type="Proteomes" id="UP000058446">
    <property type="component" value="Chromosome"/>
</dbReference>
<comment type="similarity">
    <text evidence="8">Belongs to the DyP-type peroxidase family.</text>
</comment>
<dbReference type="PANTHER" id="PTHR30521">
    <property type="entry name" value="DEFERROCHELATASE/PEROXIDASE"/>
    <property type="match status" value="1"/>
</dbReference>
<dbReference type="PATRIC" id="fig|1408189.4.peg.1155"/>
<dbReference type="GO" id="GO:0020037">
    <property type="term" value="F:heme binding"/>
    <property type="evidence" value="ECO:0007669"/>
    <property type="project" value="InterPro"/>
</dbReference>
<keyword evidence="12" id="KW-1185">Reference proteome</keyword>
<dbReference type="InterPro" id="IPR048328">
    <property type="entry name" value="Dyp_perox_C"/>
</dbReference>
<sequence>MSPDLSRRHFLGGLGVAAGASAAAAAGASQAHAIGLEREPEKPKKPPLQTATVAFDGVHQAGIDTPSQSHLWLIAFNIKKDVDRTRLRNLMRVWTDDARRMTAGKASRTDLDYELMQAPANLTITLGLGERFFEVAEKEAEKPDWLKPLPAYKTDELREEWNGGDLCLQICADDPVVVSHAARLMIRNSAPYLDVHWIQEGFLNAKGALQEGETPRNLFGQKDGTINPRAREEFKDQVWIENGADWLRGGSALVVRRIEMDMDGWDILDRISRKVATGREIDTGAPIGGKDEFETVDLSKTDEYGLPLTDPQSHVALAMPPKELPNQKLLRRVYNYDLPPEKDGRFTSNTGLVFACYQKNPLEQFHPIQQRLAEGDRMNQWIFHIGSAVFVMPRGTSESEYWAQDLLAD</sequence>
<dbReference type="GO" id="GO:0046872">
    <property type="term" value="F:metal ion binding"/>
    <property type="evidence" value="ECO:0007669"/>
    <property type="project" value="UniProtKB-KW"/>
</dbReference>
<keyword evidence="5" id="KW-0732">Signal</keyword>
<dbReference type="InterPro" id="IPR011008">
    <property type="entry name" value="Dimeric_a/b-barrel"/>
</dbReference>
<dbReference type="PROSITE" id="PS51318">
    <property type="entry name" value="TAT"/>
    <property type="match status" value="1"/>
</dbReference>
<dbReference type="PROSITE" id="PS51404">
    <property type="entry name" value="DYP_PEROXIDASE"/>
    <property type="match status" value="1"/>
</dbReference>
<evidence type="ECO:0000313" key="11">
    <source>
        <dbReference type="EMBL" id="ALA67313.1"/>
    </source>
</evidence>
<dbReference type="KEGG" id="clw:CLAC_05825"/>
<evidence type="ECO:0000256" key="5">
    <source>
        <dbReference type="ARBA" id="ARBA00022729"/>
    </source>
</evidence>
<keyword evidence="4" id="KW-0479">Metal-binding</keyword>
<reference evidence="11 12" key="1">
    <citation type="submission" date="2013-10" db="EMBL/GenBank/DDBJ databases">
        <title>Complete genome sequence of Corynebacterium lactis DSM 45799(T), isolated from raw cow milk.</title>
        <authorList>
            <person name="Ruckert C."/>
            <person name="Albersmeier A."/>
            <person name="Lipski A."/>
            <person name="Kalinowski J."/>
        </authorList>
    </citation>
    <scope>NUCLEOTIDE SEQUENCE [LARGE SCALE GENOMIC DNA]</scope>
    <source>
        <strain evidence="11 12">RW2-5</strain>
    </source>
</reference>
<dbReference type="GO" id="GO:0004601">
    <property type="term" value="F:peroxidase activity"/>
    <property type="evidence" value="ECO:0007669"/>
    <property type="project" value="UniProtKB-KW"/>
</dbReference>
<dbReference type="EMBL" id="CP006841">
    <property type="protein sequence ID" value="ALA67313.1"/>
    <property type="molecule type" value="Genomic_DNA"/>
</dbReference>
<dbReference type="AlphaFoldDB" id="A0A0K2H062"/>
<organism evidence="11 12">
    <name type="scientific">Corynebacterium lactis RW2-5</name>
    <dbReference type="NCBI Taxonomy" id="1408189"/>
    <lineage>
        <taxon>Bacteria</taxon>
        <taxon>Bacillati</taxon>
        <taxon>Actinomycetota</taxon>
        <taxon>Actinomycetes</taxon>
        <taxon>Mycobacteriales</taxon>
        <taxon>Corynebacteriaceae</taxon>
        <taxon>Corynebacterium</taxon>
    </lineage>
</organism>
<evidence type="ECO:0000313" key="12">
    <source>
        <dbReference type="Proteomes" id="UP000058446"/>
    </source>
</evidence>
<dbReference type="OrthoDB" id="9781066at2"/>
<dbReference type="PANTHER" id="PTHR30521:SF4">
    <property type="entry name" value="DEFERROCHELATASE"/>
    <property type="match status" value="1"/>
</dbReference>
<dbReference type="STRING" id="1408189.CLAC_05825"/>
<evidence type="ECO:0000256" key="3">
    <source>
        <dbReference type="ARBA" id="ARBA00022617"/>
    </source>
</evidence>
<keyword evidence="2 11" id="KW-0575">Peroxidase</keyword>
<keyword evidence="7" id="KW-0408">Iron</keyword>
<evidence type="ECO:0000256" key="2">
    <source>
        <dbReference type="ARBA" id="ARBA00022559"/>
    </source>
</evidence>
<dbReference type="InterPro" id="IPR048327">
    <property type="entry name" value="Dyp_perox_N"/>
</dbReference>
<gene>
    <name evidence="11" type="ORF">CLAC_05825</name>
</gene>
<dbReference type="Pfam" id="PF04261">
    <property type="entry name" value="Dyp_perox_N"/>
    <property type="match status" value="1"/>
</dbReference>
<evidence type="ECO:0000256" key="4">
    <source>
        <dbReference type="ARBA" id="ARBA00022723"/>
    </source>
</evidence>
<proteinExistence type="inferred from homology"/>
<feature type="domain" description="Dyp-type peroxidase C-terminal" evidence="10">
    <location>
        <begin position="214"/>
        <end position="395"/>
    </location>
</feature>
<dbReference type="Pfam" id="PF20628">
    <property type="entry name" value="Dyp_perox_C"/>
    <property type="match status" value="1"/>
</dbReference>
<evidence type="ECO:0000259" key="10">
    <source>
        <dbReference type="Pfam" id="PF20628"/>
    </source>
</evidence>
<dbReference type="NCBIfam" id="TIGR01409">
    <property type="entry name" value="TAT_signal_seq"/>
    <property type="match status" value="1"/>
</dbReference>
<dbReference type="RefSeq" id="WP_053412077.1">
    <property type="nucleotide sequence ID" value="NZ_CP006841.1"/>
</dbReference>
<comment type="cofactor">
    <cofactor evidence="1">
        <name>heme b</name>
        <dbReference type="ChEBI" id="CHEBI:60344"/>
    </cofactor>
</comment>
<dbReference type="InterPro" id="IPR006314">
    <property type="entry name" value="Dyp_peroxidase"/>
</dbReference>